<keyword evidence="3" id="KW-0456">Lyase</keyword>
<evidence type="ECO:0000256" key="1">
    <source>
        <dbReference type="PIRSR" id="PIRSR001359-1"/>
    </source>
</evidence>
<comment type="function">
    <text evidence="3">Catalyzes the aldol condensation of dihydroxyacetone phosphate (DHAP or glycerone-phosphate) with glyceraldehyde 3-phosphate (G3P) to form fructose 1,6-bisphosphate (FBP) in gluconeogenesis and the reverse reaction in glycolysis.</text>
</comment>
<evidence type="ECO:0000313" key="5">
    <source>
        <dbReference type="Proteomes" id="UP001056384"/>
    </source>
</evidence>
<comment type="similarity">
    <text evidence="3">Belongs to the class II fructose-bisphosphate aldolase family.</text>
</comment>
<dbReference type="AlphaFoldDB" id="A0A9Q9AV94"/>
<dbReference type="OrthoDB" id="2558351at2759"/>
<evidence type="ECO:0000256" key="3">
    <source>
        <dbReference type="RuleBase" id="RU366023"/>
    </source>
</evidence>
<keyword evidence="5" id="KW-1185">Reference proteome</keyword>
<dbReference type="Proteomes" id="UP001056384">
    <property type="component" value="Chromosome 4"/>
</dbReference>
<evidence type="ECO:0000256" key="2">
    <source>
        <dbReference type="PIRSR" id="PIRSR001359-3"/>
    </source>
</evidence>
<feature type="active site" description="Proton donor" evidence="1">
    <location>
        <position position="85"/>
    </location>
</feature>
<feature type="binding site" evidence="2">
    <location>
        <position position="190"/>
    </location>
    <ligand>
        <name>Zn(2+)</name>
        <dbReference type="ChEBI" id="CHEBI:29105"/>
        <label>1</label>
        <note>catalytic</note>
    </ligand>
</feature>
<dbReference type="EMBL" id="CP099421">
    <property type="protein sequence ID" value="USW52738.1"/>
    <property type="molecule type" value="Genomic_DNA"/>
</dbReference>
<feature type="binding site" evidence="2">
    <location>
        <position position="144"/>
    </location>
    <ligand>
        <name>Zn(2+)</name>
        <dbReference type="ChEBI" id="CHEBI:29105"/>
        <label>2</label>
    </ligand>
</feature>
<dbReference type="PIRSF" id="PIRSF001359">
    <property type="entry name" value="F_bP_aldolase_II"/>
    <property type="match status" value="1"/>
</dbReference>
<feature type="binding site" evidence="2">
    <location>
        <position position="114"/>
    </location>
    <ligand>
        <name>Zn(2+)</name>
        <dbReference type="ChEBI" id="CHEBI:29105"/>
        <label>2</label>
    </ligand>
</feature>
<keyword evidence="2 3" id="KW-0862">Zinc</keyword>
<protein>
    <recommendedName>
        <fullName evidence="3">Fructose-bisphosphate aldolase</fullName>
        <shortName evidence="3">FBP aldolase</shortName>
        <ecNumber evidence="3">4.1.2.13</ecNumber>
    </recommendedName>
</protein>
<comment type="catalytic activity">
    <reaction evidence="3">
        <text>beta-D-fructose 1,6-bisphosphate = D-glyceraldehyde 3-phosphate + dihydroxyacetone phosphate</text>
        <dbReference type="Rhea" id="RHEA:14729"/>
        <dbReference type="ChEBI" id="CHEBI:32966"/>
        <dbReference type="ChEBI" id="CHEBI:57642"/>
        <dbReference type="ChEBI" id="CHEBI:59776"/>
        <dbReference type="EC" id="4.1.2.13"/>
    </reaction>
</comment>
<dbReference type="GO" id="GO:0006096">
    <property type="term" value="P:glycolytic process"/>
    <property type="evidence" value="ECO:0007669"/>
    <property type="project" value="UniProtKB-KW"/>
</dbReference>
<keyword evidence="2 3" id="KW-0479">Metal-binding</keyword>
<name>A0A9Q9AV94_9PEZI</name>
<dbReference type="CDD" id="cd00947">
    <property type="entry name" value="TBP_aldolase_IIB"/>
    <property type="match status" value="1"/>
</dbReference>
<dbReference type="InterPro" id="IPR000771">
    <property type="entry name" value="FBA_II"/>
</dbReference>
<dbReference type="PANTHER" id="PTHR30304">
    <property type="entry name" value="D-TAGATOSE-1,6-BISPHOSPHATE ALDOLASE"/>
    <property type="match status" value="1"/>
</dbReference>
<dbReference type="SUPFAM" id="SSF51569">
    <property type="entry name" value="Aldolase"/>
    <property type="match status" value="1"/>
</dbReference>
<dbReference type="PANTHER" id="PTHR30304:SF0">
    <property type="entry name" value="D-TAGATOSE-1,6-BISPHOSPHATE ALDOLASE SUBUNIT GATY-RELATED"/>
    <property type="match status" value="1"/>
</dbReference>
<gene>
    <name evidence="4" type="ORF">Slin15195_G060570</name>
</gene>
<dbReference type="Pfam" id="PF01116">
    <property type="entry name" value="F_bP_aldolase"/>
    <property type="match status" value="1"/>
</dbReference>
<dbReference type="EC" id="4.1.2.13" evidence="3"/>
<organism evidence="4 5">
    <name type="scientific">Septoria linicola</name>
    <dbReference type="NCBI Taxonomy" id="215465"/>
    <lineage>
        <taxon>Eukaryota</taxon>
        <taxon>Fungi</taxon>
        <taxon>Dikarya</taxon>
        <taxon>Ascomycota</taxon>
        <taxon>Pezizomycotina</taxon>
        <taxon>Dothideomycetes</taxon>
        <taxon>Dothideomycetidae</taxon>
        <taxon>Mycosphaerellales</taxon>
        <taxon>Mycosphaerellaceae</taxon>
        <taxon>Septoria</taxon>
    </lineage>
</organism>
<sequence>MTLDRLSDNRAVQMLNKAAEGKYGVLGVVSYNLETIVAVIRAAEKKRSPVQILLFPWALNYSPLFIDLAANAARKATVPVTVHMDHAQDPEIVKVAANMKAEDGTPSFDSIMVDMSHYEKEENLAKTKELVALCHAQGISTEAEPGRIEGGEDGVQDTAELEGMMTTEEEVDDFIATGIDFLAPAFGNVHGDYHGVENIHLDYDRLETIRKKVGGRVQIVLHGTNEFPPDIMAKCIERGVTRINVNKLVLENYNKYTTENWGKVPLTQSMEKGTDLIQELTEKWMDAIGSTGKA</sequence>
<dbReference type="GO" id="GO:0004332">
    <property type="term" value="F:fructose-bisphosphate aldolase activity"/>
    <property type="evidence" value="ECO:0007669"/>
    <property type="project" value="UniProtKB-EC"/>
</dbReference>
<reference evidence="4" key="1">
    <citation type="submission" date="2022-06" db="EMBL/GenBank/DDBJ databases">
        <title>Complete genome sequences of two strains of the flax pathogen Septoria linicola.</title>
        <authorList>
            <person name="Lapalu N."/>
            <person name="Simon A."/>
            <person name="Demenou B."/>
            <person name="Paumier D."/>
            <person name="Guillot M.-P."/>
            <person name="Gout L."/>
            <person name="Valade R."/>
        </authorList>
    </citation>
    <scope>NUCLEOTIDE SEQUENCE</scope>
    <source>
        <strain evidence="4">SE15195</strain>
    </source>
</reference>
<keyword evidence="3" id="KW-0324">Glycolysis</keyword>
<dbReference type="InterPro" id="IPR013785">
    <property type="entry name" value="Aldolase_TIM"/>
</dbReference>
<accession>A0A9Q9AV94</accession>
<feature type="binding site" evidence="2">
    <location>
        <position position="86"/>
    </location>
    <ligand>
        <name>Zn(2+)</name>
        <dbReference type="ChEBI" id="CHEBI:29105"/>
        <label>1</label>
        <note>catalytic</note>
    </ligand>
</feature>
<feature type="binding site" evidence="2">
    <location>
        <position position="222"/>
    </location>
    <ligand>
        <name>Zn(2+)</name>
        <dbReference type="ChEBI" id="CHEBI:29105"/>
        <label>1</label>
        <note>catalytic</note>
    </ligand>
</feature>
<dbReference type="InterPro" id="IPR050246">
    <property type="entry name" value="Class_II_FBP_aldolase"/>
</dbReference>
<comment type="pathway">
    <text evidence="3">Carbohydrate degradation; glycolysis; D-glyceraldehyde 3-phosphate and glycerone phosphate from D-glucose: step 4/4.</text>
</comment>
<evidence type="ECO:0000313" key="4">
    <source>
        <dbReference type="EMBL" id="USW52738.1"/>
    </source>
</evidence>
<dbReference type="Gene3D" id="3.20.20.70">
    <property type="entry name" value="Aldolase class I"/>
    <property type="match status" value="1"/>
</dbReference>
<proteinExistence type="inferred from homology"/>
<comment type="cofactor">
    <cofactor evidence="2 3">
        <name>Zn(2+)</name>
        <dbReference type="ChEBI" id="CHEBI:29105"/>
    </cofactor>
    <text evidence="2 3">Binds 2 Zn(2+) ions per subunit. One is catalytic and the other provides a structural contribution.</text>
</comment>
<dbReference type="GO" id="GO:0008270">
    <property type="term" value="F:zinc ion binding"/>
    <property type="evidence" value="ECO:0007669"/>
    <property type="project" value="UniProtKB-UniRule"/>
</dbReference>